<evidence type="ECO:0000256" key="6">
    <source>
        <dbReference type="SAM" id="Coils"/>
    </source>
</evidence>
<keyword evidence="2 5" id="KW-0547">Nucleotide-binding</keyword>
<evidence type="ECO:0000259" key="7">
    <source>
        <dbReference type="PROSITE" id="PS51705"/>
    </source>
</evidence>
<dbReference type="InterPro" id="IPR027417">
    <property type="entry name" value="P-loop_NTPase"/>
</dbReference>
<dbReference type="Pfam" id="PF16360">
    <property type="entry name" value="GTP-bdg_M"/>
    <property type="match status" value="1"/>
</dbReference>
<dbReference type="InterPro" id="IPR042108">
    <property type="entry name" value="GTPase_HflX_N_sf"/>
</dbReference>
<dbReference type="PROSITE" id="PS51705">
    <property type="entry name" value="G_HFLX"/>
    <property type="match status" value="1"/>
</dbReference>
<dbReference type="RefSeq" id="WP_248341808.1">
    <property type="nucleotide sequence ID" value="NZ_AP025592.1"/>
</dbReference>
<dbReference type="Pfam" id="PF13167">
    <property type="entry name" value="GTP-bdg_N"/>
    <property type="match status" value="1"/>
</dbReference>
<keyword evidence="9" id="KW-1185">Reference proteome</keyword>
<dbReference type="Gene3D" id="3.40.50.11060">
    <property type="entry name" value="GTPase HflX, N-terminal domain"/>
    <property type="match status" value="1"/>
</dbReference>
<keyword evidence="1" id="KW-0479">Metal-binding</keyword>
<dbReference type="InterPro" id="IPR032305">
    <property type="entry name" value="GTP-bd_M"/>
</dbReference>
<feature type="domain" description="Hflx-type G" evidence="7">
    <location>
        <begin position="386"/>
        <end position="547"/>
    </location>
</feature>
<dbReference type="CDD" id="cd01878">
    <property type="entry name" value="HflX"/>
    <property type="match status" value="1"/>
</dbReference>
<gene>
    <name evidence="5 8" type="primary">hflX</name>
    <name evidence="8" type="ORF">AMPC_26430</name>
</gene>
<evidence type="ECO:0000256" key="1">
    <source>
        <dbReference type="ARBA" id="ARBA00022723"/>
    </source>
</evidence>
<dbReference type="InterPro" id="IPR006073">
    <property type="entry name" value="GTP-bd"/>
</dbReference>
<keyword evidence="3" id="KW-0460">Magnesium</keyword>
<dbReference type="Pfam" id="PF01926">
    <property type="entry name" value="MMR_HSR1"/>
    <property type="match status" value="1"/>
</dbReference>
<dbReference type="PANTHER" id="PTHR10229:SF0">
    <property type="entry name" value="GTP-BINDING PROTEIN 6-RELATED"/>
    <property type="match status" value="1"/>
</dbReference>
<comment type="subunit">
    <text evidence="5">Monomer. Associates with the 50S ribosomal subunit.</text>
</comment>
<evidence type="ECO:0000313" key="8">
    <source>
        <dbReference type="EMBL" id="BDG09530.1"/>
    </source>
</evidence>
<dbReference type="PANTHER" id="PTHR10229">
    <property type="entry name" value="GTP-BINDING PROTEIN HFLX"/>
    <property type="match status" value="1"/>
</dbReference>
<dbReference type="NCBIfam" id="TIGR03156">
    <property type="entry name" value="GTP_HflX"/>
    <property type="match status" value="1"/>
</dbReference>
<evidence type="ECO:0000256" key="5">
    <source>
        <dbReference type="HAMAP-Rule" id="MF_00900"/>
    </source>
</evidence>
<comment type="subcellular location">
    <subcellularLocation>
        <location evidence="5">Cytoplasm</location>
    </subcellularLocation>
    <text evidence="5">May associate with membranes.</text>
</comment>
<evidence type="ECO:0000256" key="2">
    <source>
        <dbReference type="ARBA" id="ARBA00022741"/>
    </source>
</evidence>
<dbReference type="Gene3D" id="6.10.250.2860">
    <property type="match status" value="1"/>
</dbReference>
<dbReference type="Gene3D" id="3.40.50.300">
    <property type="entry name" value="P-loop containing nucleotide triphosphate hydrolases"/>
    <property type="match status" value="1"/>
</dbReference>
<keyword evidence="4 5" id="KW-0342">GTP-binding</keyword>
<evidence type="ECO:0000313" key="9">
    <source>
        <dbReference type="Proteomes" id="UP001162734"/>
    </source>
</evidence>
<dbReference type="InterPro" id="IPR030394">
    <property type="entry name" value="G_HFLX_dom"/>
</dbReference>
<keyword evidence="6" id="KW-0175">Coiled coil</keyword>
<protein>
    <recommendedName>
        <fullName evidence="5">GTPase HflX</fullName>
    </recommendedName>
    <alternativeName>
        <fullName evidence="5">GTP-binding protein HflX</fullName>
    </alternativeName>
</protein>
<proteinExistence type="inferred from homology"/>
<sequence>MQEVSGNTLGLKPSQLHALRRTYRRRVPAEDIVSPELARHLTEISRETGRQVGVLLDRKGDVQSVVVGDARKLDLPDIGRARAGSYRLRGLRLVHTHLNGEAITRDDHTDLALLRLDLVAAIEVLDSGLPGKLHFAHLLPGASGEMWKDETVPTVFDAGFYDALQNTLALEDELARASSALRKTSGRERAILVGVGGSTKGRGKGRGRAEAESSLEELKELSRTAGVEVVDALLAMRREPDPRYLIGKGKLDEILLRSMQLMADVIIFDADLSPSQAINIADATALKILDRTQLILDIFAQRAQSAEGKLQVELAQLKYLYPRLVGRDDSLSRLAGGIGGRGPGETKLEIDRRRVRDRITALERRIDQVSASRQVRRKQRNANGLPILSIVGYTNAGKSTLLNALTASDVLAENKLFATLDPTSRRLRFPRDREVIITDTVGFIRDLPEDLVTAFRATLEELEDADLLLHVVDASDPNLDAQVAAVEKILAELELTGKPRLLVLNKMDRLPPGTPPPLAEGVPVSAVTREGLQALLHACDRILWSGGRVGFDEVAAGAPRREIV</sequence>
<feature type="coiled-coil region" evidence="6">
    <location>
        <begin position="345"/>
        <end position="372"/>
    </location>
</feature>
<dbReference type="Proteomes" id="UP001162734">
    <property type="component" value="Chromosome"/>
</dbReference>
<comment type="function">
    <text evidence="5">GTPase that associates with the 50S ribosomal subunit and may have a role during protein synthesis or ribosome biogenesis.</text>
</comment>
<dbReference type="InterPro" id="IPR025121">
    <property type="entry name" value="GTPase_HflX_N"/>
</dbReference>
<name>A0ABN6N8I5_9BACT</name>
<dbReference type="PRINTS" id="PR00326">
    <property type="entry name" value="GTP1OBG"/>
</dbReference>
<organism evidence="8 9">
    <name type="scientific">Anaeromyxobacter paludicola</name>
    <dbReference type="NCBI Taxonomy" id="2918171"/>
    <lineage>
        <taxon>Bacteria</taxon>
        <taxon>Pseudomonadati</taxon>
        <taxon>Myxococcota</taxon>
        <taxon>Myxococcia</taxon>
        <taxon>Myxococcales</taxon>
        <taxon>Cystobacterineae</taxon>
        <taxon>Anaeromyxobacteraceae</taxon>
        <taxon>Anaeromyxobacter</taxon>
    </lineage>
</organism>
<dbReference type="SUPFAM" id="SSF52540">
    <property type="entry name" value="P-loop containing nucleoside triphosphate hydrolases"/>
    <property type="match status" value="1"/>
</dbReference>
<dbReference type="EMBL" id="AP025592">
    <property type="protein sequence ID" value="BDG09530.1"/>
    <property type="molecule type" value="Genomic_DNA"/>
</dbReference>
<evidence type="ECO:0000256" key="4">
    <source>
        <dbReference type="ARBA" id="ARBA00023134"/>
    </source>
</evidence>
<evidence type="ECO:0000256" key="3">
    <source>
        <dbReference type="ARBA" id="ARBA00022842"/>
    </source>
</evidence>
<accession>A0ABN6N8I5</accession>
<comment type="similarity">
    <text evidence="5">Belongs to the TRAFAC class OBG-HflX-like GTPase superfamily. HflX GTPase family.</text>
</comment>
<keyword evidence="5" id="KW-0963">Cytoplasm</keyword>
<dbReference type="HAMAP" id="MF_00900">
    <property type="entry name" value="GTPase_HflX"/>
    <property type="match status" value="1"/>
</dbReference>
<dbReference type="InterPro" id="IPR016496">
    <property type="entry name" value="GTPase_HflX"/>
</dbReference>
<reference evidence="9" key="1">
    <citation type="journal article" date="2022" name="Int. J. Syst. Evol. Microbiol.">
        <title>Anaeromyxobacter oryzae sp. nov., Anaeromyxobacter diazotrophicus sp. nov. and Anaeromyxobacter paludicola sp. nov., isolated from paddy soils.</title>
        <authorList>
            <person name="Itoh H."/>
            <person name="Xu Z."/>
            <person name="Mise K."/>
            <person name="Masuda Y."/>
            <person name="Ushijima N."/>
            <person name="Hayakawa C."/>
            <person name="Shiratori Y."/>
            <person name="Senoo K."/>
        </authorList>
    </citation>
    <scope>NUCLEOTIDE SEQUENCE [LARGE SCALE GENOMIC DNA]</scope>
    <source>
        <strain evidence="9">Red630</strain>
    </source>
</reference>